<dbReference type="Proteomes" id="UP000245771">
    <property type="component" value="Unassembled WGS sequence"/>
</dbReference>
<feature type="non-terminal residue" evidence="5">
    <location>
        <position position="555"/>
    </location>
</feature>
<dbReference type="Pfam" id="PF00962">
    <property type="entry name" value="A_deaminase"/>
    <property type="match status" value="1"/>
</dbReference>
<evidence type="ECO:0000256" key="1">
    <source>
        <dbReference type="ARBA" id="ARBA00001947"/>
    </source>
</evidence>
<dbReference type="GO" id="GO:0004000">
    <property type="term" value="F:adenosine deaminase activity"/>
    <property type="evidence" value="ECO:0007669"/>
    <property type="project" value="TreeGrafter"/>
</dbReference>
<dbReference type="InterPro" id="IPR032466">
    <property type="entry name" value="Metal_Hydrolase"/>
</dbReference>
<dbReference type="SUPFAM" id="SSF51556">
    <property type="entry name" value="Metallo-dependent hydrolases"/>
    <property type="match status" value="1"/>
</dbReference>
<dbReference type="GeneID" id="37017641"/>
<evidence type="ECO:0000256" key="2">
    <source>
        <dbReference type="ARBA" id="ARBA00022723"/>
    </source>
</evidence>
<dbReference type="EMBL" id="KZ819604">
    <property type="protein sequence ID" value="PWN34102.1"/>
    <property type="molecule type" value="Genomic_DNA"/>
</dbReference>
<dbReference type="GO" id="GO:0006154">
    <property type="term" value="P:adenosine catabolic process"/>
    <property type="evidence" value="ECO:0007669"/>
    <property type="project" value="TreeGrafter"/>
</dbReference>
<dbReference type="AlphaFoldDB" id="A0A316V9G3"/>
<dbReference type="STRING" id="1280837.A0A316V9G3"/>
<keyword evidence="3 5" id="KW-0378">Hydrolase</keyword>
<organism evidence="5 6">
    <name type="scientific">Meira miltonrushii</name>
    <dbReference type="NCBI Taxonomy" id="1280837"/>
    <lineage>
        <taxon>Eukaryota</taxon>
        <taxon>Fungi</taxon>
        <taxon>Dikarya</taxon>
        <taxon>Basidiomycota</taxon>
        <taxon>Ustilaginomycotina</taxon>
        <taxon>Exobasidiomycetes</taxon>
        <taxon>Exobasidiales</taxon>
        <taxon>Brachybasidiaceae</taxon>
        <taxon>Meira</taxon>
    </lineage>
</organism>
<proteinExistence type="predicted"/>
<dbReference type="Gene3D" id="3.20.20.140">
    <property type="entry name" value="Metal-dependent hydrolases"/>
    <property type="match status" value="1"/>
</dbReference>
<gene>
    <name evidence="5" type="ORF">FA14DRAFT_109033</name>
</gene>
<name>A0A316V9G3_9BASI</name>
<comment type="cofactor">
    <cofactor evidence="1">
        <name>Zn(2+)</name>
        <dbReference type="ChEBI" id="CHEBI:29105"/>
    </cofactor>
</comment>
<evidence type="ECO:0000313" key="6">
    <source>
        <dbReference type="Proteomes" id="UP000245771"/>
    </source>
</evidence>
<keyword evidence="6" id="KW-1185">Reference proteome</keyword>
<evidence type="ECO:0000313" key="5">
    <source>
        <dbReference type="EMBL" id="PWN34102.1"/>
    </source>
</evidence>
<protein>
    <submittedName>
        <fullName evidence="5">Metallo-dependent hydrolase</fullName>
    </submittedName>
</protein>
<dbReference type="PANTHER" id="PTHR11409:SF39">
    <property type="entry name" value="ADENOSINE DEAMINASE 2"/>
    <property type="match status" value="1"/>
</dbReference>
<feature type="non-terminal residue" evidence="5">
    <location>
        <position position="1"/>
    </location>
</feature>
<sequence length="555" mass="63073">YIARRRGLIAHEKQKRFDAEKRTKRTETERKADDYVKQLRKEEIEKVYNNPNDLGMMKGSSWALSKSRGVQNGSLYKLISKMPKGAVLHCHMDGTIDVEWLIKRTYEQEDLFIISDVPLTEHSTLYTANVRIRQLPKQAGTTEDEGNARANKEADNIFSAGYQPNTWVRLSNARQAFPFPNVYSTPVPGYESHLKDFAQSSDPSKPANWVAFDAYLFSKMTFAPVPTDILPSIYNSRQAWDYFIKTFSFLNALQTKETRTEMYKRSFRHSIQDKISYVEARVNFFDETLLDGEGKSTVTHADMLNEFKSALEAVQADLPQGRSFDAKVIYSTLRFIDAEQLQWYIDDAIKLKQEFPNLLVGFDLVGYEDSGKALFDYLPQLLGMRKRLAELQIDLPFCFHAGETLGDGDAVDSNLYDALLLGSKRIGHGFSISRHPTLVEAVRQKGVCIESCPISNQVLRYTDTQGVHPVLTLLAYGCPVALSHDDPSQFLNLGLSPDFYSILIASDHFDLTSLGVLARNSLQHSLTPDPQQKQALIDDWDRQWTLYIDEIASNI</sequence>
<dbReference type="GO" id="GO:0046103">
    <property type="term" value="P:inosine biosynthetic process"/>
    <property type="evidence" value="ECO:0007669"/>
    <property type="project" value="TreeGrafter"/>
</dbReference>
<dbReference type="RefSeq" id="XP_025354404.1">
    <property type="nucleotide sequence ID" value="XM_025495860.1"/>
</dbReference>
<dbReference type="InterPro" id="IPR006330">
    <property type="entry name" value="Ado/ade_deaminase"/>
</dbReference>
<dbReference type="PANTHER" id="PTHR11409">
    <property type="entry name" value="ADENOSINE DEAMINASE"/>
    <property type="match status" value="1"/>
</dbReference>
<feature type="domain" description="Adenosine deaminase" evidence="4">
    <location>
        <begin position="234"/>
        <end position="539"/>
    </location>
</feature>
<reference evidence="5 6" key="1">
    <citation type="journal article" date="2018" name="Mol. Biol. Evol.">
        <title>Broad Genomic Sampling Reveals a Smut Pathogenic Ancestry of the Fungal Clade Ustilaginomycotina.</title>
        <authorList>
            <person name="Kijpornyongpan T."/>
            <person name="Mondo S.J."/>
            <person name="Barry K."/>
            <person name="Sandor L."/>
            <person name="Lee J."/>
            <person name="Lipzen A."/>
            <person name="Pangilinan J."/>
            <person name="LaButti K."/>
            <person name="Hainaut M."/>
            <person name="Henrissat B."/>
            <person name="Grigoriev I.V."/>
            <person name="Spatafora J.W."/>
            <person name="Aime M.C."/>
        </authorList>
    </citation>
    <scope>NUCLEOTIDE SEQUENCE [LARGE SCALE GENOMIC DNA]</scope>
    <source>
        <strain evidence="5 6">MCA 3882</strain>
    </source>
</reference>
<keyword evidence="2" id="KW-0479">Metal-binding</keyword>
<dbReference type="OrthoDB" id="7202371at2759"/>
<accession>A0A316V9G3</accession>
<dbReference type="InParanoid" id="A0A316V9G3"/>
<evidence type="ECO:0000256" key="3">
    <source>
        <dbReference type="ARBA" id="ARBA00022801"/>
    </source>
</evidence>
<dbReference type="InterPro" id="IPR001365">
    <property type="entry name" value="A_deaminase_dom"/>
</dbReference>
<evidence type="ECO:0000259" key="4">
    <source>
        <dbReference type="Pfam" id="PF00962"/>
    </source>
</evidence>
<dbReference type="GO" id="GO:0046872">
    <property type="term" value="F:metal ion binding"/>
    <property type="evidence" value="ECO:0007669"/>
    <property type="project" value="UniProtKB-KW"/>
</dbReference>